<dbReference type="Pfam" id="PF00550">
    <property type="entry name" value="PP-binding"/>
    <property type="match status" value="3"/>
</dbReference>
<dbReference type="InterPro" id="IPR001242">
    <property type="entry name" value="Condensation_dom"/>
</dbReference>
<evidence type="ECO:0000313" key="8">
    <source>
        <dbReference type="Proteomes" id="UP000297716"/>
    </source>
</evidence>
<proteinExistence type="inferred from homology"/>
<dbReference type="InterPro" id="IPR020806">
    <property type="entry name" value="PKS_PP-bd"/>
</dbReference>
<dbReference type="Pfam" id="PF00668">
    <property type="entry name" value="Condensation"/>
    <property type="match status" value="4"/>
</dbReference>
<sequence length="3248" mass="361369">MGNTVEQLLLKLYAEVLLIPEDQIGLEDSFTGLGGDSFKAIKLKRKCDGLGIRLSLRDILARKSIASIAEGQGNLTDKQRRPPRPKKKARTRITGGHEHFHLMPQNYAWDLIFEELSFQGATWSSDALELVENVYPCSPMQESIYVARETKGKQLYRIHELFEMSPYMTLSKLESAWQSVIDRHEGLRTVFVPTTDVRSSRLLDAVVLKSRRCELERINCVDYVAVLAAFQESCMEPPDFPKGPPSRLTVYGTEDGRQFCQFDLSHMISDGASLINIVNEICTLTNGSVLDLAPGYSRFIKYNQSAQIFDESLGYWKSYLNGTQPCNFPSLWTGNQLVEQNVPDRCQVVEAPFRRQKELSEFCAKMEITISTALQAVWAILLRTYTGNEEVCFAYTCSGRDIQLDGVETICGPLVNLVVRRVSLVDKSLRSMIEAIQEDFVNSLQHQTAPFMRVQQLFKTAEKMFNTIMTVQYAPLLVDENEGLPLRRITSYNATDFGLSIHFTYSETAMKTQLTYSTSLVSTKMAERVMKTFLSIIDNVLDMVDVDAQVGQLAVISPSDLQQVTEWNKETLDGADEHPPGATVHGLIEATTIRAPNAPAIYFSGEVLSYDDLNNMSTCLAHQILRSLSRKQSFIPLFFEKSALYSVALLAVLKCGRAFVPIDISNPVDRIQGLFEQLGITPSSGLVICSEGRSDQLRSICRQILVPSISGLRADSTKTETRNASALLPVVQPSHPAYIIFTSGSTGNPKGVMVSHGAYAHAARTHASGIHITPRSRVLQFASYAFDTSIEDHLTSFVVGACLCVPTETERDTALVDFINISGADWLHITPSMMVMIPPASVPSLRTIVLGGEPMTSVNVTQWAIPGRRLVQVYGPSECSVTSTRTFAGCATWIADVNNPNILYPIGAVGELLMEGPILAQGYLGLASATDSAFIIDVTWAPEKRLYRTGDLVQYDENGELHFVGRADSRIKIRGQRIECGEIESQLRMQSSVLHAVIVVPKSGPGAERLIAAVSLNPSDDVAHLEQPSDDIQLVRLEAAKPAETAKTLHNWLMDRLPAYMIPDLFVFVRHIPMNSSRKLDRKQVVRYMERMSQESYQGLFDQMDGPNQDRPGTQLEHSVKRVWCRVLNVPESTVNWNTSWFFSGGDSISAMMLSGELRKESIRIAAADVLRLRNIERIAIRIQETVFSDQDAKFRNVDLTRTDTDVSWELSPIQQLSFQFYPDGDYFDQQTMVVDTSLTLSEETITAALNSVVSSHPMLLASFIQESSVGAQVWRQRVASMSSIRSAYTIRFHQNTNTDFKLGSISETKSRIDLVNGPVMGVDVFRSTVSTTISVSIHHLVVDLVSWRIIFQELEDFIAGQRTTQPEPISFQSWCQVQHIYAQSIQPSQVLPEDGFEVDMGYWSMEKSPNLFGDATSTTCDLGYSDTADLLDTCDKLEFSVVDVLCAAIATSFSQTFRPRASPAIFVEGHGRESPSDGIDLSRTVGWFTTLAPVAVRVPHGKEPNRMEILEQIKRFREATPSKGLDYFTSRFLSQEQPSAYRERHARAEIVVNFLGAYQQFERTSSTFKRSDNPELLSGLSAMRREQRKASERYSLISIVAVIKNGSLAIEVEWNRQMGFQSELASWPLKIKDDMLLLIRELTHTSSALPRAPAPKPRLMCFGVDKEKTLAKAMSLGLLFHEIESMYPCSPLQEGLMASLLRDSGKSSAYNQTFLLKITPGEGKVIESEQVVDIWQRIVRKHAILRTIFVESDAGDYVQVVLHHTNPVVLIKNDVSEEDLRKALFESENQSLKPPLSGVPLHRIVVCKATDKSTYMLLTKSHLLTDGTSTQILIRDLADGCGGVAETYREPQNYYLDYVRYVASQDADLVKSYWAAYLDSAVSCNFPRLCYTSDDPDAAVSHSSVSLQLPAPQADLRQLCRTYDLTVPSIFQLAWALILRTYLNSEEVLFGLLSSGRDLPVAGIQKVVGPVANMLVMRSRIRSDMKAVEVAKDLQADYFEHLSRQTLSLSQIRHAARNGNQTPSFNTILNIQKAETVGDWSKAGSAQVEFVQSIDTTEYGLAMTVMDRQSEYELSLEYETGLISPREANAIVSAFATAVKNVIANPKCLVGDVDLASDKDREQIQHWDVNKFQTKNECVHQLFQATALSIPEKEAIYAWDGRLTYGELETLTNKLSQRLLSLSVQPEEIVPLCFEKSIWGIVAMLGVVKAGATFVHIDPSSPVSRKQQIIEITAPRLAMASVHNQGIMESLVPQTLTVSHETLAQNDDITNPAASIVPDSRVNPSNALYVIFTSGSTGVPKGVVIEHRNFCSAMAANTNWLRIVPSSRLLQFSSFVFDACMEEILTALVAGACVCVPSDEDRMSPEGLTSFIQDAHVNWAALTPSFLQTLNPDAVVPPLNFITVHAEAMNASLTRLWSPRVHMRPSYGPTECTVTSTVGAAFTEFSDPSNIGWPVGCHGRVTDPHNPQRLVPIGAVGELVLEGPILARGYLNQPVGTEKAFPNIEDWFDGKSKRVYRTGDLVRYAEDGSLRILGRRDAQIKVRGQRVELGEIQSQLNLSPEIHHALVMQPKSGLLSGRLVAVLSLTQLRQTPQPTVSHGRTIRLINDPKTPRKVDNSSISEFLKQIQSFISARLPSYMIPHTWCVVDDMPTLASFKLDRKLVNSWLEAMDEQTLLLSRQLMNSSRRSGSSATDTEMEKLVRAAWSQVLAIPSDTIDIDDHFIALGGDSISGMNVSRYLSQAGVAVKTQDVLKSNSIRELALLVGSRDRSAEALPRNRQSGSRSLPSIQEIQEVLSEHGFHLASGTKILSIHHSTPFQSRTTSALHTLPWRPYLYNLFAEIGGYELSDQNLDSHRLLTAWRATVARHDILRTAIPLTKDGNAAYQFILDESAAACGTFEVGTEEEALKASIEKTEQIKASLSPTSLTPPLRLDLYSTPTKKIYMHLVMGHMLIDHISLSHVLYDWDVFYRGDSSLLTEARRLPRFANYVDDIESRDSQASTEFWARKLHGIEPTILRPTDELAENGARLATAADTAMSEIKFKIDIDANMDQYCRNTRVTVSTLLQFAWAVLLSAYTGQASVCFGHLASDRDIDIRDADEIVGPMLTVLVTHVVLRSGDRTSVASSVEDAIRKLQDDNTDSMAHKVFDLSAIEHGLGVRLPESMLFNTLVNYRKVRRSGPKPLMKLRSILKQDPHEQQIVLSFNEVQETASLDGALTFYTSVHSAQDVEQMAKAYAKILSLVAQDHNY</sequence>
<dbReference type="Gene3D" id="3.30.300.30">
    <property type="match status" value="2"/>
</dbReference>
<evidence type="ECO:0000256" key="3">
    <source>
        <dbReference type="ARBA" id="ARBA00022598"/>
    </source>
</evidence>
<comment type="caution">
    <text evidence="7">The sequence shown here is derived from an EMBL/GenBank/DDBJ whole genome shotgun (WGS) entry which is preliminary data.</text>
</comment>
<dbReference type="SUPFAM" id="SSF52777">
    <property type="entry name" value="CoA-dependent acyltransferases"/>
    <property type="match status" value="8"/>
</dbReference>
<dbReference type="InterPro" id="IPR020845">
    <property type="entry name" value="AMP-binding_CS"/>
</dbReference>
<dbReference type="Gene3D" id="3.30.559.30">
    <property type="entry name" value="Nonribosomal peptide synthetase, condensation domain"/>
    <property type="match status" value="4"/>
</dbReference>
<dbReference type="Gene3D" id="3.40.50.12780">
    <property type="entry name" value="N-terminal domain of ligase-like"/>
    <property type="match status" value="2"/>
</dbReference>
<dbReference type="CDD" id="cd05918">
    <property type="entry name" value="A_NRPS_SidN3_like"/>
    <property type="match status" value="2"/>
</dbReference>
<name>A0A4Z0YDL9_9PEZI</name>
<feature type="region of interest" description="Disordered" evidence="5">
    <location>
        <begin position="71"/>
        <end position="90"/>
    </location>
</feature>
<accession>A0A4Z0YDL9</accession>
<dbReference type="InterPro" id="IPR045851">
    <property type="entry name" value="AMP-bd_C_sf"/>
</dbReference>
<protein>
    <recommendedName>
        <fullName evidence="6">Carrier domain-containing protein</fullName>
    </recommendedName>
</protein>
<feature type="domain" description="Carrier" evidence="6">
    <location>
        <begin position="2692"/>
        <end position="2768"/>
    </location>
</feature>
<evidence type="ECO:0000256" key="1">
    <source>
        <dbReference type="ARBA" id="ARBA00022450"/>
    </source>
</evidence>
<dbReference type="SMART" id="SM00823">
    <property type="entry name" value="PKS_PP"/>
    <property type="match status" value="3"/>
</dbReference>
<dbReference type="NCBIfam" id="TIGR01733">
    <property type="entry name" value="AA-adenyl-dom"/>
    <property type="match status" value="1"/>
</dbReference>
<dbReference type="InterPro" id="IPR023213">
    <property type="entry name" value="CAT-like_dom_sf"/>
</dbReference>
<feature type="domain" description="Carrier" evidence="6">
    <location>
        <begin position="1111"/>
        <end position="1187"/>
    </location>
</feature>
<dbReference type="InterPro" id="IPR000873">
    <property type="entry name" value="AMP-dep_synth/lig_dom"/>
</dbReference>
<comment type="similarity">
    <text evidence="4">Belongs to the NRP synthetase family.</text>
</comment>
<dbReference type="PANTHER" id="PTHR45398">
    <property type="match status" value="1"/>
</dbReference>
<dbReference type="Proteomes" id="UP000297716">
    <property type="component" value="Unassembled WGS sequence"/>
</dbReference>
<keyword evidence="8" id="KW-1185">Reference proteome</keyword>
<evidence type="ECO:0000259" key="6">
    <source>
        <dbReference type="PROSITE" id="PS50075"/>
    </source>
</evidence>
<reference evidence="7 8" key="1">
    <citation type="submission" date="2019-03" db="EMBL/GenBank/DDBJ databases">
        <title>Draft genome sequence of Xylaria hypoxylon DSM 108379, a ubiquitous saprotrophic-parasitic fungi on hardwood.</title>
        <authorList>
            <person name="Buettner E."/>
            <person name="Leonhardt S."/>
            <person name="Gebauer A.M."/>
            <person name="Liers C."/>
            <person name="Hofrichter M."/>
            <person name="Kellner H."/>
        </authorList>
    </citation>
    <scope>NUCLEOTIDE SEQUENCE [LARGE SCALE GENOMIC DNA]</scope>
    <source>
        <strain evidence="7 8">DSM 108379</strain>
    </source>
</reference>
<dbReference type="Gene3D" id="3.30.559.10">
    <property type="entry name" value="Chloramphenicol acetyltransferase-like domain"/>
    <property type="match status" value="4"/>
</dbReference>
<dbReference type="FunFam" id="3.30.300.30:FF:000015">
    <property type="entry name" value="Nonribosomal peptide synthase SidD"/>
    <property type="match status" value="2"/>
</dbReference>
<keyword evidence="3" id="KW-0436">Ligase</keyword>
<dbReference type="InterPro" id="IPR010071">
    <property type="entry name" value="AA_adenyl_dom"/>
</dbReference>
<dbReference type="GO" id="GO:0031177">
    <property type="term" value="F:phosphopantetheine binding"/>
    <property type="evidence" value="ECO:0007669"/>
    <property type="project" value="InterPro"/>
</dbReference>
<dbReference type="PROSITE" id="PS50075">
    <property type="entry name" value="CARRIER"/>
    <property type="match status" value="3"/>
</dbReference>
<dbReference type="SUPFAM" id="SSF56801">
    <property type="entry name" value="Acetyl-CoA synthetase-like"/>
    <property type="match status" value="2"/>
</dbReference>
<dbReference type="PROSITE" id="PS00455">
    <property type="entry name" value="AMP_BINDING"/>
    <property type="match status" value="2"/>
</dbReference>
<evidence type="ECO:0000313" key="7">
    <source>
        <dbReference type="EMBL" id="TGJ81217.1"/>
    </source>
</evidence>
<feature type="compositionally biased region" description="Basic residues" evidence="5">
    <location>
        <begin position="81"/>
        <end position="90"/>
    </location>
</feature>
<evidence type="ECO:0000256" key="5">
    <source>
        <dbReference type="SAM" id="MobiDB-lite"/>
    </source>
</evidence>
<dbReference type="PANTHER" id="PTHR45398:SF1">
    <property type="entry name" value="ENZYME, PUTATIVE (JCVI)-RELATED"/>
    <property type="match status" value="1"/>
</dbReference>
<dbReference type="Pfam" id="PF00501">
    <property type="entry name" value="AMP-binding"/>
    <property type="match status" value="2"/>
</dbReference>
<dbReference type="InterPro" id="IPR009081">
    <property type="entry name" value="PP-bd_ACP"/>
</dbReference>
<organism evidence="7 8">
    <name type="scientific">Xylaria hypoxylon</name>
    <dbReference type="NCBI Taxonomy" id="37992"/>
    <lineage>
        <taxon>Eukaryota</taxon>
        <taxon>Fungi</taxon>
        <taxon>Dikarya</taxon>
        <taxon>Ascomycota</taxon>
        <taxon>Pezizomycotina</taxon>
        <taxon>Sordariomycetes</taxon>
        <taxon>Xylariomycetidae</taxon>
        <taxon>Xylariales</taxon>
        <taxon>Xylariaceae</taxon>
        <taxon>Xylaria</taxon>
    </lineage>
</organism>
<evidence type="ECO:0000256" key="2">
    <source>
        <dbReference type="ARBA" id="ARBA00022553"/>
    </source>
</evidence>
<keyword evidence="2" id="KW-0597">Phosphoprotein</keyword>
<dbReference type="EMBL" id="SKBN01000179">
    <property type="protein sequence ID" value="TGJ81217.1"/>
    <property type="molecule type" value="Genomic_DNA"/>
</dbReference>
<dbReference type="Gene3D" id="1.10.1200.10">
    <property type="entry name" value="ACP-like"/>
    <property type="match status" value="3"/>
</dbReference>
<dbReference type="OrthoDB" id="416786at2759"/>
<gene>
    <name evidence="7" type="ORF">E0Z10_g7541</name>
</gene>
<dbReference type="SUPFAM" id="SSF47336">
    <property type="entry name" value="ACP-like"/>
    <property type="match status" value="3"/>
</dbReference>
<dbReference type="InterPro" id="IPR042099">
    <property type="entry name" value="ANL_N_sf"/>
</dbReference>
<dbReference type="CDD" id="cd19542">
    <property type="entry name" value="CT_NRPS-like"/>
    <property type="match status" value="2"/>
</dbReference>
<dbReference type="STRING" id="37992.A0A4Z0YDL9"/>
<evidence type="ECO:0000256" key="4">
    <source>
        <dbReference type="ARBA" id="ARBA00029454"/>
    </source>
</evidence>
<dbReference type="InterPro" id="IPR036736">
    <property type="entry name" value="ACP-like_sf"/>
</dbReference>
<feature type="domain" description="Carrier" evidence="6">
    <location>
        <begin position="1"/>
        <end position="76"/>
    </location>
</feature>
<dbReference type="GO" id="GO:0016874">
    <property type="term" value="F:ligase activity"/>
    <property type="evidence" value="ECO:0007669"/>
    <property type="project" value="UniProtKB-KW"/>
</dbReference>
<dbReference type="FunFam" id="3.30.559.30:FF:000002">
    <property type="entry name" value="Nonribosomal peptide synthase Pes1"/>
    <property type="match status" value="1"/>
</dbReference>
<keyword evidence="1" id="KW-0596">Phosphopantetheine</keyword>